<name>A0A0A9F0V6_ARUDO</name>
<evidence type="ECO:0000313" key="1">
    <source>
        <dbReference type="EMBL" id="JAE06610.1"/>
    </source>
</evidence>
<reference evidence="1" key="2">
    <citation type="journal article" date="2015" name="Data Brief">
        <title>Shoot transcriptome of the giant reed, Arundo donax.</title>
        <authorList>
            <person name="Barrero R.A."/>
            <person name="Guerrero F.D."/>
            <person name="Moolhuijzen P."/>
            <person name="Goolsby J.A."/>
            <person name="Tidwell J."/>
            <person name="Bellgard S.E."/>
            <person name="Bellgard M.I."/>
        </authorList>
    </citation>
    <scope>NUCLEOTIDE SEQUENCE</scope>
    <source>
        <tissue evidence="1">Shoot tissue taken approximately 20 cm above the soil surface</tissue>
    </source>
</reference>
<dbReference type="AlphaFoldDB" id="A0A0A9F0V6"/>
<accession>A0A0A9F0V6</accession>
<organism evidence="1">
    <name type="scientific">Arundo donax</name>
    <name type="common">Giant reed</name>
    <name type="synonym">Donax arundinaceus</name>
    <dbReference type="NCBI Taxonomy" id="35708"/>
    <lineage>
        <taxon>Eukaryota</taxon>
        <taxon>Viridiplantae</taxon>
        <taxon>Streptophyta</taxon>
        <taxon>Embryophyta</taxon>
        <taxon>Tracheophyta</taxon>
        <taxon>Spermatophyta</taxon>
        <taxon>Magnoliopsida</taxon>
        <taxon>Liliopsida</taxon>
        <taxon>Poales</taxon>
        <taxon>Poaceae</taxon>
        <taxon>PACMAD clade</taxon>
        <taxon>Arundinoideae</taxon>
        <taxon>Arundineae</taxon>
        <taxon>Arundo</taxon>
    </lineage>
</organism>
<reference evidence="1" key="1">
    <citation type="submission" date="2014-09" db="EMBL/GenBank/DDBJ databases">
        <authorList>
            <person name="Magalhaes I.L.F."/>
            <person name="Oliveira U."/>
            <person name="Santos F.R."/>
            <person name="Vidigal T.H.D.A."/>
            <person name="Brescovit A.D."/>
            <person name="Santos A.J."/>
        </authorList>
    </citation>
    <scope>NUCLEOTIDE SEQUENCE</scope>
    <source>
        <tissue evidence="1">Shoot tissue taken approximately 20 cm above the soil surface</tissue>
    </source>
</reference>
<proteinExistence type="predicted"/>
<dbReference type="EMBL" id="GBRH01191286">
    <property type="protein sequence ID" value="JAE06610.1"/>
    <property type="molecule type" value="Transcribed_RNA"/>
</dbReference>
<sequence>MGDGVLGFRKGCTWSFVMHLLDALLFVQMYKRDMCSSLA</sequence>
<protein>
    <submittedName>
        <fullName evidence="1">Uncharacterized protein</fullName>
    </submittedName>
</protein>